<organism evidence="2 3">
    <name type="scientific">Paracoccus kondratievae</name>
    <dbReference type="NCBI Taxonomy" id="135740"/>
    <lineage>
        <taxon>Bacteria</taxon>
        <taxon>Pseudomonadati</taxon>
        <taxon>Pseudomonadota</taxon>
        <taxon>Alphaproteobacteria</taxon>
        <taxon>Rhodobacterales</taxon>
        <taxon>Paracoccaceae</taxon>
        <taxon>Paracoccus</taxon>
    </lineage>
</organism>
<reference evidence="2" key="2">
    <citation type="submission" date="2023-01" db="EMBL/GenBank/DDBJ databases">
        <authorList>
            <person name="Sun Q."/>
            <person name="Evtushenko L."/>
        </authorList>
    </citation>
    <scope>NUCLEOTIDE SEQUENCE</scope>
    <source>
        <strain evidence="2">VKM B-2222</strain>
    </source>
</reference>
<comment type="caution">
    <text evidence="2">The sequence shown here is derived from an EMBL/GenBank/DDBJ whole genome shotgun (WGS) entry which is preliminary data.</text>
</comment>
<dbReference type="CDD" id="cd04301">
    <property type="entry name" value="NAT_SF"/>
    <property type="match status" value="1"/>
</dbReference>
<dbReference type="PANTHER" id="PTHR43072:SF60">
    <property type="entry name" value="L-2,4-DIAMINOBUTYRIC ACID ACETYLTRANSFERASE"/>
    <property type="match status" value="1"/>
</dbReference>
<dbReference type="PANTHER" id="PTHR43072">
    <property type="entry name" value="N-ACETYLTRANSFERASE"/>
    <property type="match status" value="1"/>
</dbReference>
<dbReference type="SUPFAM" id="SSF55729">
    <property type="entry name" value="Acyl-CoA N-acyltransferases (Nat)"/>
    <property type="match status" value="1"/>
</dbReference>
<evidence type="ECO:0000313" key="2">
    <source>
        <dbReference type="EMBL" id="GLK62650.1"/>
    </source>
</evidence>
<dbReference type="Pfam" id="PF00583">
    <property type="entry name" value="Acetyltransf_1"/>
    <property type="match status" value="1"/>
</dbReference>
<evidence type="ECO:0000313" key="3">
    <source>
        <dbReference type="Proteomes" id="UP001143349"/>
    </source>
</evidence>
<protein>
    <submittedName>
        <fullName evidence="2">Alanine acetyltransferase</fullName>
    </submittedName>
</protein>
<dbReference type="InterPro" id="IPR016181">
    <property type="entry name" value="Acyl_CoA_acyltransferase"/>
</dbReference>
<gene>
    <name evidence="2" type="primary">rimI</name>
    <name evidence="2" type="ORF">GCM10017635_01180</name>
</gene>
<reference evidence="2" key="1">
    <citation type="journal article" date="2014" name="Int. J. Syst. Evol. Microbiol.">
        <title>Complete genome sequence of Corynebacterium casei LMG S-19264T (=DSM 44701T), isolated from a smear-ripened cheese.</title>
        <authorList>
            <consortium name="US DOE Joint Genome Institute (JGI-PGF)"/>
            <person name="Walter F."/>
            <person name="Albersmeier A."/>
            <person name="Kalinowski J."/>
            <person name="Ruckert C."/>
        </authorList>
    </citation>
    <scope>NUCLEOTIDE SEQUENCE</scope>
    <source>
        <strain evidence="2">VKM B-2222</strain>
    </source>
</reference>
<dbReference type="GO" id="GO:0016747">
    <property type="term" value="F:acyltransferase activity, transferring groups other than amino-acyl groups"/>
    <property type="evidence" value="ECO:0007669"/>
    <property type="project" value="InterPro"/>
</dbReference>
<dbReference type="InterPro" id="IPR000182">
    <property type="entry name" value="GNAT_dom"/>
</dbReference>
<name>A0AAD3NUM6_9RHOB</name>
<dbReference type="Proteomes" id="UP001143349">
    <property type="component" value="Unassembled WGS sequence"/>
</dbReference>
<accession>A0AAD3NUM6</accession>
<proteinExistence type="predicted"/>
<dbReference type="PROSITE" id="PS51186">
    <property type="entry name" value="GNAT"/>
    <property type="match status" value="1"/>
</dbReference>
<sequence length="134" mass="14587">MPPQTLAALHRSAFTTHPRPWSEPEFKGLLTSPANFLLTRPPHGFLLGRCIVDEAELLTLAIAPEARRQGLASALLDEFAATSRQRGAVRAFLEVASDNVPALALYAGAGWETVGKRRDYYASGVDAVLMQRTL</sequence>
<dbReference type="EMBL" id="BSFH01000005">
    <property type="protein sequence ID" value="GLK62650.1"/>
    <property type="molecule type" value="Genomic_DNA"/>
</dbReference>
<keyword evidence="3" id="KW-1185">Reference proteome</keyword>
<dbReference type="RefSeq" id="WP_193668135.1">
    <property type="nucleotide sequence ID" value="NZ_BSFH01000005.1"/>
</dbReference>
<dbReference type="AlphaFoldDB" id="A0AAD3NUM6"/>
<feature type="domain" description="N-acetyltransferase" evidence="1">
    <location>
        <begin position="1"/>
        <end position="134"/>
    </location>
</feature>
<evidence type="ECO:0000259" key="1">
    <source>
        <dbReference type="PROSITE" id="PS51186"/>
    </source>
</evidence>
<dbReference type="Gene3D" id="3.40.630.30">
    <property type="match status" value="1"/>
</dbReference>